<feature type="compositionally biased region" description="Polar residues" evidence="1">
    <location>
        <begin position="96"/>
        <end position="105"/>
    </location>
</feature>
<accession>A0A194VZ28</accession>
<feature type="compositionally biased region" description="Basic residues" evidence="1">
    <location>
        <begin position="70"/>
        <end position="93"/>
    </location>
</feature>
<dbReference type="Proteomes" id="UP000078559">
    <property type="component" value="Chromosome 4"/>
</dbReference>
<protein>
    <submittedName>
        <fullName evidence="2">Uncharacterized protein</fullName>
    </submittedName>
</protein>
<organism evidence="2 3">
    <name type="scientific">Cytospora mali</name>
    <name type="common">Apple Valsa canker fungus</name>
    <name type="synonym">Valsa mali</name>
    <dbReference type="NCBI Taxonomy" id="578113"/>
    <lineage>
        <taxon>Eukaryota</taxon>
        <taxon>Fungi</taxon>
        <taxon>Dikarya</taxon>
        <taxon>Ascomycota</taxon>
        <taxon>Pezizomycotina</taxon>
        <taxon>Sordariomycetes</taxon>
        <taxon>Sordariomycetidae</taxon>
        <taxon>Diaporthales</taxon>
        <taxon>Cytosporaceae</taxon>
        <taxon>Cytospora</taxon>
    </lineage>
</organism>
<dbReference type="EMBL" id="CM003101">
    <property type="protein sequence ID" value="KUI69050.1"/>
    <property type="molecule type" value="Genomic_DNA"/>
</dbReference>
<sequence>MPDAGVIGILGRLDRPEEIIARRTRPRRRQTQNAAKQALRSSASGRAGSSDYLSTLASGTGRSDRTNSKPQRRRGARAPHSPRQRNAHRRLRTKSAAFTSGSLNIRPQPYSRSERERSG</sequence>
<keyword evidence="3" id="KW-1185">Reference proteome</keyword>
<reference evidence="2" key="1">
    <citation type="submission" date="2014-12" db="EMBL/GenBank/DDBJ databases">
        <title>Genome Sequence of Valsa Canker Pathogens Uncovers a Specific Adaption of Colonization on Woody Bark.</title>
        <authorList>
            <person name="Yin Z."/>
            <person name="Liu H."/>
            <person name="Gao X."/>
            <person name="Li Z."/>
            <person name="Song N."/>
            <person name="Ke X."/>
            <person name="Dai Q."/>
            <person name="Wu Y."/>
            <person name="Sun Y."/>
            <person name="Xu J.-R."/>
            <person name="Kang Z.K."/>
            <person name="Wang L."/>
            <person name="Huang L."/>
        </authorList>
    </citation>
    <scope>NUCLEOTIDE SEQUENCE [LARGE SCALE GENOMIC DNA]</scope>
    <source>
        <strain evidence="2">03-8</strain>
    </source>
</reference>
<evidence type="ECO:0000313" key="2">
    <source>
        <dbReference type="EMBL" id="KUI69050.1"/>
    </source>
</evidence>
<feature type="region of interest" description="Disordered" evidence="1">
    <location>
        <begin position="18"/>
        <end position="119"/>
    </location>
</feature>
<feature type="compositionally biased region" description="Low complexity" evidence="1">
    <location>
        <begin position="40"/>
        <end position="50"/>
    </location>
</feature>
<gene>
    <name evidence="2" type="ORF">VM1G_11524</name>
</gene>
<evidence type="ECO:0000313" key="3">
    <source>
        <dbReference type="Proteomes" id="UP000078559"/>
    </source>
</evidence>
<name>A0A194VZ28_CYTMA</name>
<proteinExistence type="predicted"/>
<dbReference type="AlphaFoldDB" id="A0A194VZ28"/>
<feature type="compositionally biased region" description="Polar residues" evidence="1">
    <location>
        <begin position="51"/>
        <end position="61"/>
    </location>
</feature>
<evidence type="ECO:0000256" key="1">
    <source>
        <dbReference type="SAM" id="MobiDB-lite"/>
    </source>
</evidence>